<name>A0ABQ9EDC5_TEGGR</name>
<comment type="subcellular location">
    <subcellularLocation>
        <location evidence="1">Peroxisome</location>
    </subcellularLocation>
</comment>
<protein>
    <recommendedName>
        <fullName evidence="4">ACB domain-containing protein</fullName>
    </recommendedName>
</protein>
<comment type="caution">
    <text evidence="5">The sequence shown here is derived from an EMBL/GenBank/DDBJ whole genome shotgun (WGS) entry which is preliminary data.</text>
</comment>
<dbReference type="PANTHER" id="PTHR43684">
    <property type="match status" value="1"/>
</dbReference>
<dbReference type="InterPro" id="IPR000582">
    <property type="entry name" value="Acyl-CoA-binding_protein"/>
</dbReference>
<keyword evidence="3" id="KW-0413">Isomerase</keyword>
<evidence type="ECO:0000256" key="1">
    <source>
        <dbReference type="ARBA" id="ARBA00004275"/>
    </source>
</evidence>
<dbReference type="Pfam" id="PF00887">
    <property type="entry name" value="ACBP"/>
    <property type="match status" value="1"/>
</dbReference>
<dbReference type="CDD" id="cd06558">
    <property type="entry name" value="crotonase-like"/>
    <property type="match status" value="1"/>
</dbReference>
<dbReference type="InterPro" id="IPR029045">
    <property type="entry name" value="ClpP/crotonase-like_dom_sf"/>
</dbReference>
<dbReference type="InterPro" id="IPR001753">
    <property type="entry name" value="Enoyl-CoA_hydra/iso"/>
</dbReference>
<dbReference type="SUPFAM" id="SSF47027">
    <property type="entry name" value="Acyl-CoA binding protein"/>
    <property type="match status" value="1"/>
</dbReference>
<keyword evidence="6" id="KW-1185">Reference proteome</keyword>
<dbReference type="PRINTS" id="PR00689">
    <property type="entry name" value="ACOABINDINGP"/>
</dbReference>
<evidence type="ECO:0000256" key="3">
    <source>
        <dbReference type="ARBA" id="ARBA00023235"/>
    </source>
</evidence>
<keyword evidence="2" id="KW-0576">Peroxisome</keyword>
<evidence type="ECO:0000256" key="2">
    <source>
        <dbReference type="ARBA" id="ARBA00023140"/>
    </source>
</evidence>
<gene>
    <name evidence="5" type="ORF">KUTeg_019714</name>
</gene>
<dbReference type="SUPFAM" id="SSF52096">
    <property type="entry name" value="ClpP/crotonase"/>
    <property type="match status" value="1"/>
</dbReference>
<organism evidence="5 6">
    <name type="scientific">Tegillarca granosa</name>
    <name type="common">Malaysian cockle</name>
    <name type="synonym">Anadara granosa</name>
    <dbReference type="NCBI Taxonomy" id="220873"/>
    <lineage>
        <taxon>Eukaryota</taxon>
        <taxon>Metazoa</taxon>
        <taxon>Spiralia</taxon>
        <taxon>Lophotrochozoa</taxon>
        <taxon>Mollusca</taxon>
        <taxon>Bivalvia</taxon>
        <taxon>Autobranchia</taxon>
        <taxon>Pteriomorphia</taxon>
        <taxon>Arcoida</taxon>
        <taxon>Arcoidea</taxon>
        <taxon>Arcidae</taxon>
        <taxon>Tegillarca</taxon>
    </lineage>
</organism>
<feature type="domain" description="ACB" evidence="4">
    <location>
        <begin position="1"/>
        <end position="57"/>
    </location>
</feature>
<dbReference type="EMBL" id="JARBDR010000917">
    <property type="protein sequence ID" value="KAJ8303318.1"/>
    <property type="molecule type" value="Genomic_DNA"/>
</dbReference>
<proteinExistence type="predicted"/>
<accession>A0ABQ9EDC5</accession>
<dbReference type="InterPro" id="IPR035984">
    <property type="entry name" value="Acyl-CoA-binding_sf"/>
</dbReference>
<sequence length="294" mass="32111">MFKQSTIGKCNAPKPGMMDFVGKAKWEAWNGLGDMSQDDAKKTYIEFINSLAGSESSSEPASTAEPGKYQTLQVTKEDGVYKIMLNRPSKKNAINYEMYEEWGQALNEAAQDKDVVLAVVTGAGDLYCSGNDLGNFANVQPSDITAMAKKGGDILEKFVNAFIDFPKPLIGLINGPAVGVSVTVLGLFDVVYATDKATFHTPFSALGQSPEGCSSYTFPKMMGTAKATELLLFNKKITAVEACERNLVTEVFPDGTFKSETEARVKEYAKLPKISLQKSKNLSRDAERQKLYEI</sequence>
<evidence type="ECO:0000313" key="6">
    <source>
        <dbReference type="Proteomes" id="UP001217089"/>
    </source>
</evidence>
<dbReference type="InterPro" id="IPR014352">
    <property type="entry name" value="FERM/acyl-CoA-bd_prot_sf"/>
</dbReference>
<dbReference type="Gene3D" id="1.20.80.10">
    <property type="match status" value="1"/>
</dbReference>
<dbReference type="PROSITE" id="PS51228">
    <property type="entry name" value="ACB_2"/>
    <property type="match status" value="1"/>
</dbReference>
<dbReference type="Pfam" id="PF00378">
    <property type="entry name" value="ECH_1"/>
    <property type="match status" value="1"/>
</dbReference>
<dbReference type="PANTHER" id="PTHR43684:SF1">
    <property type="entry name" value="ENOYL-COA DELTA ISOMERASE 2"/>
    <property type="match status" value="1"/>
</dbReference>
<dbReference type="Gene3D" id="3.90.226.10">
    <property type="entry name" value="2-enoyl-CoA Hydratase, Chain A, domain 1"/>
    <property type="match status" value="1"/>
</dbReference>
<dbReference type="Proteomes" id="UP001217089">
    <property type="component" value="Unassembled WGS sequence"/>
</dbReference>
<evidence type="ECO:0000259" key="4">
    <source>
        <dbReference type="PROSITE" id="PS51228"/>
    </source>
</evidence>
<dbReference type="InterPro" id="IPR051053">
    <property type="entry name" value="ECH/Chromodomain_protein"/>
</dbReference>
<reference evidence="5 6" key="1">
    <citation type="submission" date="2022-12" db="EMBL/GenBank/DDBJ databases">
        <title>Chromosome-level genome of Tegillarca granosa.</title>
        <authorList>
            <person name="Kim J."/>
        </authorList>
    </citation>
    <scope>NUCLEOTIDE SEQUENCE [LARGE SCALE GENOMIC DNA]</scope>
    <source>
        <strain evidence="5">Teg-2019</strain>
        <tissue evidence="5">Adductor muscle</tissue>
    </source>
</reference>
<evidence type="ECO:0000313" key="5">
    <source>
        <dbReference type="EMBL" id="KAJ8303318.1"/>
    </source>
</evidence>